<comment type="caution">
    <text evidence="1">The sequence shown here is derived from an EMBL/GenBank/DDBJ whole genome shotgun (WGS) entry which is preliminary data.</text>
</comment>
<protein>
    <submittedName>
        <fullName evidence="1">Succinylglutamate desuccinylase</fullName>
    </submittedName>
</protein>
<dbReference type="EMBL" id="AJWN02000043">
    <property type="protein sequence ID" value="OEE61853.1"/>
    <property type="molecule type" value="Genomic_DNA"/>
</dbReference>
<dbReference type="Proteomes" id="UP000095039">
    <property type="component" value="Unassembled WGS sequence"/>
</dbReference>
<dbReference type="InterPro" id="IPR014955">
    <property type="entry name" value="DUF1826"/>
</dbReference>
<dbReference type="AlphaFoldDB" id="A0A1E5C8K4"/>
<evidence type="ECO:0000313" key="2">
    <source>
        <dbReference type="Proteomes" id="UP000095039"/>
    </source>
</evidence>
<dbReference type="Pfam" id="PF08856">
    <property type="entry name" value="DUF1826"/>
    <property type="match status" value="1"/>
</dbReference>
<dbReference type="RefSeq" id="WP_016960463.1">
    <property type="nucleotide sequence ID" value="NZ_AJWN02000043.1"/>
</dbReference>
<accession>A0A1E5C8K4</accession>
<evidence type="ECO:0000313" key="1">
    <source>
        <dbReference type="EMBL" id="OEE61853.1"/>
    </source>
</evidence>
<keyword evidence="2" id="KW-1185">Reference proteome</keyword>
<sequence length="230" mass="25336">MSNMAINNERQTAGAPPRHILSRYSFEGNTADVLSDIYREDTNMAIWQRTLSDKLAVAAEGILSRKPHLKASSIVSPETAVSTANEMIGLEGNASLFSEDIAQLVDMFCCLFDLRRAGLRIAALDRAMCPRFHVDRVPCRLITTYVGQATEWIPHDRVDRAKLGIGNQGQSDDASGLLKNSHAIHQLKRGDVALLKGERWEGNEGAGLVHRSPSISVTARRLVLTLDFID</sequence>
<name>A0A1E5C8K4_9GAMM</name>
<organism evidence="1 2">
    <name type="scientific">Enterovibrio norvegicus FF-454</name>
    <dbReference type="NCBI Taxonomy" id="1185651"/>
    <lineage>
        <taxon>Bacteria</taxon>
        <taxon>Pseudomonadati</taxon>
        <taxon>Pseudomonadota</taxon>
        <taxon>Gammaproteobacteria</taxon>
        <taxon>Vibrionales</taxon>
        <taxon>Vibrionaceae</taxon>
        <taxon>Enterovibrio</taxon>
    </lineage>
</organism>
<reference evidence="1 2" key="1">
    <citation type="journal article" date="2012" name="Science">
        <title>Ecological populations of bacteria act as socially cohesive units of antibiotic production and resistance.</title>
        <authorList>
            <person name="Cordero O.X."/>
            <person name="Wildschutte H."/>
            <person name="Kirkup B."/>
            <person name="Proehl S."/>
            <person name="Ngo L."/>
            <person name="Hussain F."/>
            <person name="Le Roux F."/>
            <person name="Mincer T."/>
            <person name="Polz M.F."/>
        </authorList>
    </citation>
    <scope>NUCLEOTIDE SEQUENCE [LARGE SCALE GENOMIC DNA]</scope>
    <source>
        <strain evidence="1 2">FF-454</strain>
    </source>
</reference>
<gene>
    <name evidence="1" type="ORF">A1OK_08845</name>
</gene>
<proteinExistence type="predicted"/>